<gene>
    <name evidence="1" type="ORF">QO014_004934</name>
</gene>
<evidence type="ECO:0008006" key="3">
    <source>
        <dbReference type="Google" id="ProtNLM"/>
    </source>
</evidence>
<protein>
    <recommendedName>
        <fullName evidence="3">CopG family transcriptional regulator</fullName>
    </recommendedName>
</protein>
<evidence type="ECO:0000313" key="1">
    <source>
        <dbReference type="EMBL" id="MDQ0440517.1"/>
    </source>
</evidence>
<accession>A0ABU0HEY2</accession>
<name>A0ABU0HEY2_9HYPH</name>
<proteinExistence type="predicted"/>
<organism evidence="1 2">
    <name type="scientific">Kaistia dalseonensis</name>
    <dbReference type="NCBI Taxonomy" id="410840"/>
    <lineage>
        <taxon>Bacteria</taxon>
        <taxon>Pseudomonadati</taxon>
        <taxon>Pseudomonadota</taxon>
        <taxon>Alphaproteobacteria</taxon>
        <taxon>Hyphomicrobiales</taxon>
        <taxon>Kaistiaceae</taxon>
        <taxon>Kaistia</taxon>
    </lineage>
</organism>
<sequence>MAKRQSLAMFSPKDIAATGGKVVQPEPATTQPSGVKYPKVSVYLEADEVRTLKLLGIDRGQRVSDICATAIREWLERNGHARQNNA</sequence>
<evidence type="ECO:0000313" key="2">
    <source>
        <dbReference type="Proteomes" id="UP001241603"/>
    </source>
</evidence>
<dbReference type="RefSeq" id="WP_266351404.1">
    <property type="nucleotide sequence ID" value="NZ_JAPKNG010000010.1"/>
</dbReference>
<comment type="caution">
    <text evidence="1">The sequence shown here is derived from an EMBL/GenBank/DDBJ whole genome shotgun (WGS) entry which is preliminary data.</text>
</comment>
<dbReference type="Proteomes" id="UP001241603">
    <property type="component" value="Unassembled WGS sequence"/>
</dbReference>
<keyword evidence="2" id="KW-1185">Reference proteome</keyword>
<dbReference type="EMBL" id="JAUSVO010000010">
    <property type="protein sequence ID" value="MDQ0440517.1"/>
    <property type="molecule type" value="Genomic_DNA"/>
</dbReference>
<reference evidence="1 2" key="1">
    <citation type="submission" date="2023-07" db="EMBL/GenBank/DDBJ databases">
        <title>Genomic Encyclopedia of Type Strains, Phase IV (KMG-IV): sequencing the most valuable type-strain genomes for metagenomic binning, comparative biology and taxonomic classification.</title>
        <authorList>
            <person name="Goeker M."/>
        </authorList>
    </citation>
    <scope>NUCLEOTIDE SEQUENCE [LARGE SCALE GENOMIC DNA]</scope>
    <source>
        <strain evidence="1 2">B6-8</strain>
    </source>
</reference>